<accession>C5RYS6</accession>
<dbReference type="EC" id="3.5.1.28" evidence="3"/>
<comment type="caution">
    <text evidence="9">The sequence shown here is derived from an EMBL/GenBank/DDBJ whole genome shotgun (WGS) entry which is preliminary data.</text>
</comment>
<keyword evidence="5" id="KW-0961">Cell wall biogenesis/degradation</keyword>
<organism evidence="9 10">
    <name type="scientific">Actinobacillus minor NM305</name>
    <dbReference type="NCBI Taxonomy" id="637911"/>
    <lineage>
        <taxon>Bacteria</taxon>
        <taxon>Pseudomonadati</taxon>
        <taxon>Pseudomonadota</taxon>
        <taxon>Gammaproteobacteria</taxon>
        <taxon>Pasteurellales</taxon>
        <taxon>Pasteurellaceae</taxon>
        <taxon>Actinobacillus</taxon>
    </lineage>
</organism>
<dbReference type="GO" id="GO:0030288">
    <property type="term" value="C:outer membrane-bounded periplasmic space"/>
    <property type="evidence" value="ECO:0007669"/>
    <property type="project" value="TreeGrafter"/>
</dbReference>
<dbReference type="SMART" id="SM00257">
    <property type="entry name" value="LysM"/>
    <property type="match status" value="1"/>
</dbReference>
<dbReference type="SMART" id="SM00646">
    <property type="entry name" value="Ami_3"/>
    <property type="match status" value="1"/>
</dbReference>
<dbReference type="EMBL" id="ACQL01000015">
    <property type="protein sequence ID" value="EER48178.1"/>
    <property type="molecule type" value="Genomic_DNA"/>
</dbReference>
<proteinExistence type="inferred from homology"/>
<dbReference type="eggNOG" id="COG1388">
    <property type="taxonomic scope" value="Bacteria"/>
</dbReference>
<evidence type="ECO:0000259" key="8">
    <source>
        <dbReference type="PROSITE" id="PS51782"/>
    </source>
</evidence>
<evidence type="ECO:0000256" key="4">
    <source>
        <dbReference type="ARBA" id="ARBA00022801"/>
    </source>
</evidence>
<dbReference type="PANTHER" id="PTHR30404">
    <property type="entry name" value="N-ACETYLMURAMOYL-L-ALANINE AMIDASE"/>
    <property type="match status" value="1"/>
</dbReference>
<sequence>MKKVIRYFLVSLFGLMLSSLGQARTVVVIDAGHGGKDPGAIGKKLGIKEKEVTLSISKELKALLDADPNFKAVMTRNNDVFIQLPERTEIARKNKANYLVSIHADSSPISSEIKGASVWVLSNQRASDEMGKWLEESEKQSELLGGAGRILSNNNERYLNQTVLDLQFSHSQRAGYELGKTVLARMANMTTLAKSAPQHASLSVLRSPDITSILVETGFLSNPIEEKKLATASYRKQLAKAIYNGLVAYRNSHVNISESRTSNVKVKEVKGSKKDKDKKEDTSKDEFKKPVKEVSAKEKKSTKAENAKDIERKSNKKTAVKKEEKSERKQPQKSNTGYHIVQQDETLYSIARTYGTTPEKLSQLNNIKNNQIIVGKKLKIQ</sequence>
<feature type="chain" id="PRO_5002955374" description="N-acetylmuramoyl-L-alanine amidase" evidence="7">
    <location>
        <begin position="24"/>
        <end position="381"/>
    </location>
</feature>
<protein>
    <recommendedName>
        <fullName evidence="3">N-acetylmuramoyl-L-alanine amidase</fullName>
        <ecNumber evidence="3">3.5.1.28</ecNumber>
    </recommendedName>
</protein>
<evidence type="ECO:0000256" key="3">
    <source>
        <dbReference type="ARBA" id="ARBA00011901"/>
    </source>
</evidence>
<dbReference type="PROSITE" id="PS51782">
    <property type="entry name" value="LYSM"/>
    <property type="match status" value="1"/>
</dbReference>
<dbReference type="OrthoDB" id="9806267at2"/>
<dbReference type="InterPro" id="IPR050695">
    <property type="entry name" value="N-acetylmuramoyl_amidase_3"/>
</dbReference>
<dbReference type="Gene3D" id="3.40.630.40">
    <property type="entry name" value="Zn-dependent exopeptidases"/>
    <property type="match status" value="1"/>
</dbReference>
<dbReference type="CDD" id="cd02696">
    <property type="entry name" value="MurNAc-LAA"/>
    <property type="match status" value="1"/>
</dbReference>
<feature type="signal peptide" evidence="7">
    <location>
        <begin position="1"/>
        <end position="23"/>
    </location>
</feature>
<comment type="catalytic activity">
    <reaction evidence="1">
        <text>Hydrolyzes the link between N-acetylmuramoyl residues and L-amino acid residues in certain cell-wall glycopeptides.</text>
        <dbReference type="EC" id="3.5.1.28"/>
    </reaction>
</comment>
<gene>
    <name evidence="9" type="ORF">AM305_04273</name>
</gene>
<evidence type="ECO:0000256" key="5">
    <source>
        <dbReference type="ARBA" id="ARBA00023316"/>
    </source>
</evidence>
<dbReference type="GO" id="GO:0008745">
    <property type="term" value="F:N-acetylmuramoyl-L-alanine amidase activity"/>
    <property type="evidence" value="ECO:0007669"/>
    <property type="project" value="UniProtKB-EC"/>
</dbReference>
<dbReference type="InterPro" id="IPR002508">
    <property type="entry name" value="MurNAc-LAA_cat"/>
</dbReference>
<evidence type="ECO:0000256" key="6">
    <source>
        <dbReference type="SAM" id="MobiDB-lite"/>
    </source>
</evidence>
<dbReference type="SUPFAM" id="SSF54106">
    <property type="entry name" value="LysM domain"/>
    <property type="match status" value="1"/>
</dbReference>
<evidence type="ECO:0000313" key="9">
    <source>
        <dbReference type="EMBL" id="EER48178.1"/>
    </source>
</evidence>
<dbReference type="GO" id="GO:0009253">
    <property type="term" value="P:peptidoglycan catabolic process"/>
    <property type="evidence" value="ECO:0007669"/>
    <property type="project" value="InterPro"/>
</dbReference>
<feature type="domain" description="LysM" evidence="8">
    <location>
        <begin position="337"/>
        <end position="380"/>
    </location>
</feature>
<evidence type="ECO:0000256" key="1">
    <source>
        <dbReference type="ARBA" id="ARBA00001561"/>
    </source>
</evidence>
<evidence type="ECO:0000313" key="10">
    <source>
        <dbReference type="Proteomes" id="UP000005532"/>
    </source>
</evidence>
<dbReference type="Pfam" id="PF01520">
    <property type="entry name" value="Amidase_3"/>
    <property type="match status" value="1"/>
</dbReference>
<dbReference type="eggNOG" id="COG0860">
    <property type="taxonomic scope" value="Bacteria"/>
</dbReference>
<dbReference type="Gene3D" id="3.10.350.10">
    <property type="entry name" value="LysM domain"/>
    <property type="match status" value="1"/>
</dbReference>
<keyword evidence="7" id="KW-0732">Signal</keyword>
<feature type="compositionally biased region" description="Basic and acidic residues" evidence="6">
    <location>
        <begin position="265"/>
        <end position="313"/>
    </location>
</feature>
<dbReference type="InterPro" id="IPR018392">
    <property type="entry name" value="LysM"/>
</dbReference>
<keyword evidence="4" id="KW-0378">Hydrolase</keyword>
<dbReference type="GO" id="GO:0071555">
    <property type="term" value="P:cell wall organization"/>
    <property type="evidence" value="ECO:0007669"/>
    <property type="project" value="UniProtKB-KW"/>
</dbReference>
<feature type="region of interest" description="Disordered" evidence="6">
    <location>
        <begin position="259"/>
        <end position="340"/>
    </location>
</feature>
<dbReference type="CDD" id="cd00118">
    <property type="entry name" value="LysM"/>
    <property type="match status" value="1"/>
</dbReference>
<dbReference type="InterPro" id="IPR036779">
    <property type="entry name" value="LysM_dom_sf"/>
</dbReference>
<dbReference type="AlphaFoldDB" id="C5RYS6"/>
<dbReference type="PANTHER" id="PTHR30404:SF6">
    <property type="entry name" value="N-ACETYLMURAMOYL-L-ALANINE AMIDASE AMIB"/>
    <property type="match status" value="1"/>
</dbReference>
<dbReference type="Pfam" id="PF01476">
    <property type="entry name" value="LysM"/>
    <property type="match status" value="1"/>
</dbReference>
<evidence type="ECO:0000256" key="7">
    <source>
        <dbReference type="SAM" id="SignalP"/>
    </source>
</evidence>
<feature type="compositionally biased region" description="Basic and acidic residues" evidence="6">
    <location>
        <begin position="320"/>
        <end position="330"/>
    </location>
</feature>
<name>C5RYS6_9PAST</name>
<reference evidence="9 10" key="1">
    <citation type="journal article" date="2010" name="Vet. Microbiol.">
        <title>Production of haemolysins by strains of the Actinobacillus minor/porcitonsillarum complex.</title>
        <authorList>
            <person name="Arya G."/>
            <person name="Niven D.F."/>
        </authorList>
    </citation>
    <scope>NUCLEOTIDE SEQUENCE [LARGE SCALE GENOMIC DNA]</scope>
    <source>
        <strain evidence="9 10">NM305</strain>
    </source>
</reference>
<comment type="similarity">
    <text evidence="2">Belongs to the N-acetylmuramoyl-L-alanine amidase 3 family.</text>
</comment>
<dbReference type="SUPFAM" id="SSF53187">
    <property type="entry name" value="Zn-dependent exopeptidases"/>
    <property type="match status" value="1"/>
</dbReference>
<dbReference type="Proteomes" id="UP000005532">
    <property type="component" value="Unassembled WGS sequence"/>
</dbReference>
<evidence type="ECO:0000256" key="2">
    <source>
        <dbReference type="ARBA" id="ARBA00010860"/>
    </source>
</evidence>
<dbReference type="RefSeq" id="WP_005822010.1">
    <property type="nucleotide sequence ID" value="NZ_ACQL01000015.1"/>
</dbReference>